<comment type="similarity">
    <text evidence="3">Belongs to the shugoshin family.</text>
</comment>
<evidence type="ECO:0000256" key="2">
    <source>
        <dbReference type="ARBA" id="ARBA00009236"/>
    </source>
</evidence>
<keyword evidence="6" id="KW-0808">Transferase</keyword>
<feature type="domain" description="Shugoshin C-terminal" evidence="11">
    <location>
        <begin position="457"/>
        <end position="480"/>
    </location>
</feature>
<dbReference type="InterPro" id="IPR015422">
    <property type="entry name" value="PyrdxlP-dep_Trfase_small"/>
</dbReference>
<evidence type="ECO:0000256" key="8">
    <source>
        <dbReference type="ARBA" id="ARBA00022898"/>
    </source>
</evidence>
<dbReference type="GO" id="GO:0005634">
    <property type="term" value="C:nucleus"/>
    <property type="evidence" value="ECO:0007669"/>
    <property type="project" value="InterPro"/>
</dbReference>
<feature type="region of interest" description="Disordered" evidence="9">
    <location>
        <begin position="227"/>
        <end position="399"/>
    </location>
</feature>
<feature type="region of interest" description="Disordered" evidence="9">
    <location>
        <begin position="102"/>
        <end position="123"/>
    </location>
</feature>
<evidence type="ECO:0000256" key="3">
    <source>
        <dbReference type="ARBA" id="ARBA00010845"/>
    </source>
</evidence>
<feature type="compositionally biased region" description="Low complexity" evidence="9">
    <location>
        <begin position="595"/>
        <end position="613"/>
    </location>
</feature>
<dbReference type="GO" id="GO:0008453">
    <property type="term" value="F:alanine-glyoxylate transaminase activity"/>
    <property type="evidence" value="ECO:0007669"/>
    <property type="project" value="UniProtKB-EC"/>
</dbReference>
<dbReference type="Gene3D" id="3.40.640.10">
    <property type="entry name" value="Type I PLP-dependent aspartate aminotransferase-like (Major domain)"/>
    <property type="match status" value="1"/>
</dbReference>
<feature type="domain" description="Aminotransferase class V" evidence="10">
    <location>
        <begin position="646"/>
        <end position="946"/>
    </location>
</feature>
<dbReference type="FunFam" id="3.90.1150.10:FF:000049">
    <property type="entry name" value="Alanine-glyoxylate aminotransferase 1"/>
    <property type="match status" value="1"/>
</dbReference>
<evidence type="ECO:0000256" key="1">
    <source>
        <dbReference type="ARBA" id="ARBA00001933"/>
    </source>
</evidence>
<dbReference type="EMBL" id="CVQI01032829">
    <property type="protein sequence ID" value="CRK42545.1"/>
    <property type="molecule type" value="Genomic_DNA"/>
</dbReference>
<dbReference type="GO" id="GO:0045132">
    <property type="term" value="P:meiotic chromosome segregation"/>
    <property type="evidence" value="ECO:0007669"/>
    <property type="project" value="InterPro"/>
</dbReference>
<feature type="region of interest" description="Disordered" evidence="9">
    <location>
        <begin position="592"/>
        <end position="623"/>
    </location>
</feature>
<proteinExistence type="inferred from homology"/>
<dbReference type="EC" id="2.6.1.44" evidence="4"/>
<organism evidence="12 13">
    <name type="scientific">Verticillium longisporum</name>
    <name type="common">Verticillium dahliae var. longisporum</name>
    <dbReference type="NCBI Taxonomy" id="100787"/>
    <lineage>
        <taxon>Eukaryota</taxon>
        <taxon>Fungi</taxon>
        <taxon>Dikarya</taxon>
        <taxon>Ascomycota</taxon>
        <taxon>Pezizomycotina</taxon>
        <taxon>Sordariomycetes</taxon>
        <taxon>Hypocreomycetidae</taxon>
        <taxon>Glomerellales</taxon>
        <taxon>Plectosphaerellaceae</taxon>
        <taxon>Verticillium</taxon>
    </lineage>
</organism>
<dbReference type="SUPFAM" id="SSF53383">
    <property type="entry name" value="PLP-dependent transferases"/>
    <property type="match status" value="1"/>
</dbReference>
<dbReference type="PANTHER" id="PTHR21152">
    <property type="entry name" value="AMINOTRANSFERASE CLASS V"/>
    <property type="match status" value="1"/>
</dbReference>
<evidence type="ECO:0000313" key="13">
    <source>
        <dbReference type="Proteomes" id="UP000045706"/>
    </source>
</evidence>
<feature type="compositionally biased region" description="Basic and acidic residues" evidence="9">
    <location>
        <begin position="514"/>
        <end position="524"/>
    </location>
</feature>
<dbReference type="Pfam" id="PF00266">
    <property type="entry name" value="Aminotran_5"/>
    <property type="match status" value="1"/>
</dbReference>
<evidence type="ECO:0000256" key="4">
    <source>
        <dbReference type="ARBA" id="ARBA00013049"/>
    </source>
</evidence>
<dbReference type="Proteomes" id="UP000045706">
    <property type="component" value="Unassembled WGS sequence"/>
</dbReference>
<feature type="compositionally biased region" description="Basic and acidic residues" evidence="9">
    <location>
        <begin position="473"/>
        <end position="486"/>
    </location>
</feature>
<protein>
    <recommendedName>
        <fullName evidence="4">alanine--glyoxylate transaminase</fullName>
        <ecNumber evidence="4">2.6.1.44</ecNumber>
    </recommendedName>
</protein>
<dbReference type="InterPro" id="IPR011515">
    <property type="entry name" value="Shugoshin_C"/>
</dbReference>
<feature type="compositionally biased region" description="Low complexity" evidence="9">
    <location>
        <begin position="294"/>
        <end position="304"/>
    </location>
</feature>
<dbReference type="InterPro" id="IPR015424">
    <property type="entry name" value="PyrdxlP-dep_Trfase"/>
</dbReference>
<reference evidence="13" key="1">
    <citation type="submission" date="2015-05" db="EMBL/GenBank/DDBJ databases">
        <authorList>
            <person name="Fogelqvist Johan"/>
        </authorList>
    </citation>
    <scope>NUCLEOTIDE SEQUENCE [LARGE SCALE GENOMIC DNA]</scope>
</reference>
<dbReference type="InterPro" id="IPR000192">
    <property type="entry name" value="Aminotrans_V_dom"/>
</dbReference>
<dbReference type="FunFam" id="3.40.640.10:FF:000027">
    <property type="entry name" value="Serine--pyruvate aminotransferase, mitochondrial"/>
    <property type="match status" value="1"/>
</dbReference>
<dbReference type="GO" id="GO:0004760">
    <property type="term" value="F:L-serine-pyruvate transaminase activity"/>
    <property type="evidence" value="ECO:0007669"/>
    <property type="project" value="TreeGrafter"/>
</dbReference>
<comment type="similarity">
    <text evidence="2">Belongs to the class-V pyridoxal-phosphate-dependent aminotransferase family.</text>
</comment>
<dbReference type="InterPro" id="IPR015421">
    <property type="entry name" value="PyrdxlP-dep_Trfase_major"/>
</dbReference>
<keyword evidence="7" id="KW-0159">Chromosome partition</keyword>
<feature type="region of interest" description="Disordered" evidence="9">
    <location>
        <begin position="538"/>
        <end position="580"/>
    </location>
</feature>
<name>A0A0G4N8A9_VERLO</name>
<evidence type="ECO:0000256" key="5">
    <source>
        <dbReference type="ARBA" id="ARBA00022576"/>
    </source>
</evidence>
<keyword evidence="8" id="KW-0663">Pyridoxal phosphate</keyword>
<evidence type="ECO:0000259" key="11">
    <source>
        <dbReference type="Pfam" id="PF07557"/>
    </source>
</evidence>
<feature type="region of interest" description="Disordered" evidence="9">
    <location>
        <begin position="420"/>
        <end position="524"/>
    </location>
</feature>
<evidence type="ECO:0000259" key="10">
    <source>
        <dbReference type="Pfam" id="PF00266"/>
    </source>
</evidence>
<dbReference type="GO" id="GO:0019265">
    <property type="term" value="P:glycine biosynthetic process, by transamination of glyoxylate"/>
    <property type="evidence" value="ECO:0007669"/>
    <property type="project" value="TreeGrafter"/>
</dbReference>
<dbReference type="Gene3D" id="3.90.1150.10">
    <property type="entry name" value="Aspartate Aminotransferase, domain 1"/>
    <property type="match status" value="1"/>
</dbReference>
<evidence type="ECO:0000256" key="7">
    <source>
        <dbReference type="ARBA" id="ARBA00022829"/>
    </source>
</evidence>
<dbReference type="AlphaFoldDB" id="A0A0G4N8A9"/>
<feature type="compositionally biased region" description="Polar residues" evidence="9">
    <location>
        <begin position="258"/>
        <end position="267"/>
    </location>
</feature>
<sequence>MARLNEPPVSTDNLDIIRRKLLRQNRDLARANSTHLLRIRTLEAQNAQLMSDKLTLEGRIIALEQQPEPDSEAHRIADHAIDMRTQLEARLLQCVEMLGELGTAPPRKRHSNARQRRESTAARISLNRRSPAARRIRPFETQEEAEARAKAEGRLTPIAEKRDWTSRRTMDQNEIMALCSAADTTDSPELGPPPMSRFVDIDTDPVKTSPSRAQPTNKQLSVDVKFEAPASPVSPAPTKMITPVKSGAATKEPDDASQVETEISSPTPIKKQNAPEVAKTSSKRKFGSNDVLNTTTSSAAVSTAPRPRSTIRTEGKNTKTLKELASIRREAKDSLTAPITTARKPLSNKSTNEDVTSPKKSSKPASKDDLIKPDSGLDGARKGKAKPKAKDSEAPDIVVPLAPLVSSKPTVDVMPTTKSAMIEPALMSPRSPEPTPPISMARDTPPPADISSKGETARPGRRARAAVSYAEPNLRDKMRRPTKELCDAVTGEGRARSRMSTSRADEPASADQAIVKREPVSDESWKHLAAAIPTTSEALEKPGAASPLAKKASVAADISTRSSEGAETPSEGMPLHNLKNPSSARISLVSGHLHSPSVASPSSTSRSQSTMSRQPEHPALMIPGPIEFDDAVLQSMSHYSESHVGPGFVATFGETLTMLRKLFQTTDPASQPYVISGSGTLGWDIVAANLVEPGEDVLVLTTGYFSDGFADCFKAYGGNVTQLRVPVGERPQLPEIEKALKEKKYKMITVTHVDTSTGVLSELKDLSALVRKVSPETLLVVDGVCSVACEEIQFDGWKLDGVVTASQKAIGCPAGLSISMFSGRAIEAFQNRKTPVAAYFASMKNWTHIMQNYEAKKPSYFATPSPQLVHALHTALTQILAKPLSERFARHREVSDRVKKTITDLGLKQVAAKSEDQAHGMTAIYLPEGIKPTDILPILAKKGVVWAGGIYKEIAPKYVRFGHMGVSVMDPSRPEVDKALEALKDGLVENGYKA</sequence>
<evidence type="ECO:0000313" key="12">
    <source>
        <dbReference type="EMBL" id="CRK42545.1"/>
    </source>
</evidence>
<keyword evidence="5" id="KW-0032">Aminotransferase</keyword>
<dbReference type="GO" id="GO:0000775">
    <property type="term" value="C:chromosome, centromeric region"/>
    <property type="evidence" value="ECO:0007669"/>
    <property type="project" value="InterPro"/>
</dbReference>
<gene>
    <name evidence="12" type="ORF">BN1723_005350</name>
</gene>
<evidence type="ECO:0000256" key="6">
    <source>
        <dbReference type="ARBA" id="ARBA00022679"/>
    </source>
</evidence>
<dbReference type="Pfam" id="PF07557">
    <property type="entry name" value="Shugoshin_C"/>
    <property type="match status" value="1"/>
</dbReference>
<comment type="cofactor">
    <cofactor evidence="1">
        <name>pyridoxal 5'-phosphate</name>
        <dbReference type="ChEBI" id="CHEBI:597326"/>
    </cofactor>
</comment>
<feature type="compositionally biased region" description="Basic and acidic residues" evidence="9">
    <location>
        <begin position="311"/>
        <end position="333"/>
    </location>
</feature>
<dbReference type="PANTHER" id="PTHR21152:SF24">
    <property type="entry name" value="ALANINE--GLYOXYLATE AMINOTRANSFERASE 1"/>
    <property type="match status" value="1"/>
</dbReference>
<evidence type="ECO:0000256" key="9">
    <source>
        <dbReference type="SAM" id="MobiDB-lite"/>
    </source>
</evidence>
<accession>A0A0G4N8A9</accession>
<dbReference type="GO" id="GO:0005777">
    <property type="term" value="C:peroxisome"/>
    <property type="evidence" value="ECO:0007669"/>
    <property type="project" value="TreeGrafter"/>
</dbReference>